<sequence length="55" mass="6205">MLDPQPSNHQIHQPRHCGHGSLLITIKFVNWGTLKRKTAKVSTFCHNQEAKVVTA</sequence>
<comment type="caution">
    <text evidence="1">The sequence shown here is derived from an EMBL/GenBank/DDBJ whole genome shotgun (WGS) entry which is preliminary data.</text>
</comment>
<reference evidence="1 2" key="1">
    <citation type="submission" date="2013-11" db="EMBL/GenBank/DDBJ databases">
        <title>The Genome Sequence of Phytophthora parasitica P1569.</title>
        <authorList>
            <consortium name="The Broad Institute Genomics Platform"/>
            <person name="Russ C."/>
            <person name="Tyler B."/>
            <person name="Panabieres F."/>
            <person name="Shan W."/>
            <person name="Tripathy S."/>
            <person name="Grunwald N."/>
            <person name="Machado M."/>
            <person name="Johnson C.S."/>
            <person name="Arredondo F."/>
            <person name="Hong C."/>
            <person name="Coffey M."/>
            <person name="Young S.K."/>
            <person name="Zeng Q."/>
            <person name="Gargeya S."/>
            <person name="Fitzgerald M."/>
            <person name="Abouelleil A."/>
            <person name="Alvarado L."/>
            <person name="Chapman S.B."/>
            <person name="Gainer-Dewar J."/>
            <person name="Goldberg J."/>
            <person name="Griggs A."/>
            <person name="Gujja S."/>
            <person name="Hansen M."/>
            <person name="Howarth C."/>
            <person name="Imamovic A."/>
            <person name="Ireland A."/>
            <person name="Larimer J."/>
            <person name="McCowan C."/>
            <person name="Murphy C."/>
            <person name="Pearson M."/>
            <person name="Poon T.W."/>
            <person name="Priest M."/>
            <person name="Roberts A."/>
            <person name="Saif S."/>
            <person name="Shea T."/>
            <person name="Sykes S."/>
            <person name="Wortman J."/>
            <person name="Nusbaum C."/>
            <person name="Birren B."/>
        </authorList>
    </citation>
    <scope>NUCLEOTIDE SEQUENCE [LARGE SCALE GENOMIC DNA]</scope>
    <source>
        <strain evidence="1 2">P1569</strain>
    </source>
</reference>
<name>V9E9E2_PHYNI</name>
<keyword evidence="2" id="KW-1185">Reference proteome</keyword>
<gene>
    <name evidence="1" type="ORF">F443_18021</name>
</gene>
<accession>V9E9E2</accession>
<organism evidence="1 2">
    <name type="scientific">Phytophthora nicotianae P1569</name>
    <dbReference type="NCBI Taxonomy" id="1317065"/>
    <lineage>
        <taxon>Eukaryota</taxon>
        <taxon>Sar</taxon>
        <taxon>Stramenopiles</taxon>
        <taxon>Oomycota</taxon>
        <taxon>Peronosporomycetes</taxon>
        <taxon>Peronosporales</taxon>
        <taxon>Peronosporaceae</taxon>
        <taxon>Phytophthora</taxon>
    </lineage>
</organism>
<dbReference type="AlphaFoldDB" id="V9E9E2"/>
<dbReference type="EMBL" id="ANIZ01003099">
    <property type="protein sequence ID" value="ETI35705.1"/>
    <property type="molecule type" value="Genomic_DNA"/>
</dbReference>
<protein>
    <submittedName>
        <fullName evidence="1">Uncharacterized protein</fullName>
    </submittedName>
</protein>
<evidence type="ECO:0000313" key="2">
    <source>
        <dbReference type="Proteomes" id="UP000018721"/>
    </source>
</evidence>
<evidence type="ECO:0000313" key="1">
    <source>
        <dbReference type="EMBL" id="ETI35705.1"/>
    </source>
</evidence>
<dbReference type="HOGENOM" id="CLU_3036568_0_0_1"/>
<proteinExistence type="predicted"/>
<dbReference type="Proteomes" id="UP000018721">
    <property type="component" value="Unassembled WGS sequence"/>
</dbReference>